<evidence type="ECO:0000313" key="5">
    <source>
        <dbReference type="EMBL" id="GAA4657819.1"/>
    </source>
</evidence>
<dbReference type="Proteomes" id="UP001501195">
    <property type="component" value="Unassembled WGS sequence"/>
</dbReference>
<proteinExistence type="inferred from homology"/>
<dbReference type="EMBL" id="BAABIL010000614">
    <property type="protein sequence ID" value="GAA4657819.1"/>
    <property type="molecule type" value="Genomic_DNA"/>
</dbReference>
<dbReference type="Pfam" id="PF08450">
    <property type="entry name" value="SGL"/>
    <property type="match status" value="1"/>
</dbReference>
<evidence type="ECO:0000256" key="2">
    <source>
        <dbReference type="ARBA" id="ARBA00022801"/>
    </source>
</evidence>
<evidence type="ECO:0000313" key="6">
    <source>
        <dbReference type="Proteomes" id="UP001501195"/>
    </source>
</evidence>
<name>A0ABP8VB91_9ACTN</name>
<comment type="similarity">
    <text evidence="1">Belongs to the SMP-30/CGR1 family.</text>
</comment>
<keyword evidence="2" id="KW-0378">Hydrolase</keyword>
<evidence type="ECO:0000259" key="4">
    <source>
        <dbReference type="Pfam" id="PF08450"/>
    </source>
</evidence>
<dbReference type="SUPFAM" id="SSF63829">
    <property type="entry name" value="Calcium-dependent phosphotriesterase"/>
    <property type="match status" value="1"/>
</dbReference>
<evidence type="ECO:0000256" key="3">
    <source>
        <dbReference type="SAM" id="MobiDB-lite"/>
    </source>
</evidence>
<dbReference type="InterPro" id="IPR051262">
    <property type="entry name" value="SMP-30/CGR1_Lactonase"/>
</dbReference>
<feature type="region of interest" description="Disordered" evidence="3">
    <location>
        <begin position="299"/>
        <end position="334"/>
    </location>
</feature>
<dbReference type="Gene3D" id="2.120.10.30">
    <property type="entry name" value="TolB, C-terminal domain"/>
    <property type="match status" value="1"/>
</dbReference>
<feature type="compositionally biased region" description="Basic residues" evidence="3">
    <location>
        <begin position="325"/>
        <end position="334"/>
    </location>
</feature>
<dbReference type="PANTHER" id="PTHR47572:SF4">
    <property type="entry name" value="LACTONASE DRP35"/>
    <property type="match status" value="1"/>
</dbReference>
<accession>A0ABP8VB91</accession>
<keyword evidence="6" id="KW-1185">Reference proteome</keyword>
<feature type="compositionally biased region" description="Low complexity" evidence="3">
    <location>
        <begin position="299"/>
        <end position="308"/>
    </location>
</feature>
<organism evidence="5 6">
    <name type="scientific">Kineococcus glutinatus</name>
    <dbReference type="NCBI Taxonomy" id="1070872"/>
    <lineage>
        <taxon>Bacteria</taxon>
        <taxon>Bacillati</taxon>
        <taxon>Actinomycetota</taxon>
        <taxon>Actinomycetes</taxon>
        <taxon>Kineosporiales</taxon>
        <taxon>Kineosporiaceae</taxon>
        <taxon>Kineococcus</taxon>
    </lineage>
</organism>
<feature type="domain" description="SMP-30/Gluconolactonase/LRE-like region" evidence="4">
    <location>
        <begin position="27"/>
        <end position="289"/>
    </location>
</feature>
<dbReference type="PANTHER" id="PTHR47572">
    <property type="entry name" value="LIPOPROTEIN-RELATED"/>
    <property type="match status" value="1"/>
</dbReference>
<evidence type="ECO:0000256" key="1">
    <source>
        <dbReference type="ARBA" id="ARBA00008853"/>
    </source>
</evidence>
<dbReference type="PRINTS" id="PR01790">
    <property type="entry name" value="SMP30FAMILY"/>
</dbReference>
<dbReference type="InterPro" id="IPR011042">
    <property type="entry name" value="6-blade_b-propeller_TolB-like"/>
</dbReference>
<dbReference type="InterPro" id="IPR013658">
    <property type="entry name" value="SGL"/>
</dbReference>
<gene>
    <name evidence="5" type="ORF">GCM10023225_32160</name>
</gene>
<dbReference type="InterPro" id="IPR005511">
    <property type="entry name" value="SMP-30"/>
</dbReference>
<sequence>MSLAELVGSGLLAPGAELERVATGATWAEGPVWLPERRAVWFSDIPGDRILQFDEATGALSTHRAGVEFTNGRTLDLDGAVVQCSHGRRAVERERDGEVTVLAERWNGVRFNSPNDVVVKSDGTIWFTDPSYGISKPQEGHPGETEYGDHYVFRLDPATGRVDPVVIDVEMPNGLAFSPDESVLYVADSSLAPPTGVRDPARPAGHAIHAYDVVGGRHAKNGRTFAVVDPGLPDGFRVDVAGNVWTSSADAVQVFTAAGELLGRIEVPEVVANLCFGGADFRTLYVTATTSLYRIRTNTTGAPAASARARPRRRRGPSSGTGGRGRPRGPARRW</sequence>
<protein>
    <submittedName>
        <fullName evidence="5">SMP-30/gluconolactonase/LRE family protein</fullName>
    </submittedName>
</protein>
<comment type="caution">
    <text evidence="5">The sequence shown here is derived from an EMBL/GenBank/DDBJ whole genome shotgun (WGS) entry which is preliminary data.</text>
</comment>
<reference evidence="6" key="1">
    <citation type="journal article" date="2019" name="Int. J. Syst. Evol. Microbiol.">
        <title>The Global Catalogue of Microorganisms (GCM) 10K type strain sequencing project: providing services to taxonomists for standard genome sequencing and annotation.</title>
        <authorList>
            <consortium name="The Broad Institute Genomics Platform"/>
            <consortium name="The Broad Institute Genome Sequencing Center for Infectious Disease"/>
            <person name="Wu L."/>
            <person name="Ma J."/>
        </authorList>
    </citation>
    <scope>NUCLEOTIDE SEQUENCE [LARGE SCALE GENOMIC DNA]</scope>
    <source>
        <strain evidence="6">JCM 18126</strain>
    </source>
</reference>